<dbReference type="InterPro" id="IPR000608">
    <property type="entry name" value="UBC"/>
</dbReference>
<protein>
    <submittedName>
        <fullName evidence="7">Putative ubiquitin-protein ligase ovary overexpressed</fullName>
    </submittedName>
</protein>
<dbReference type="InterPro" id="IPR023313">
    <property type="entry name" value="UBQ-conjugating_AS"/>
</dbReference>
<feature type="domain" description="UBC core" evidence="6">
    <location>
        <begin position="34"/>
        <end position="179"/>
    </location>
</feature>
<dbReference type="VEuPathDB" id="VectorBase:LOC119180668"/>
<dbReference type="PROSITE" id="PS50127">
    <property type="entry name" value="UBC_2"/>
    <property type="match status" value="1"/>
</dbReference>
<dbReference type="InterPro" id="IPR050113">
    <property type="entry name" value="Ub_conjugating_enzyme"/>
</dbReference>
<keyword evidence="2 4" id="KW-0833">Ubl conjugation pathway</keyword>
<name>A0A6M2D6I0_RHIMP</name>
<evidence type="ECO:0000256" key="5">
    <source>
        <dbReference type="SAM" id="MobiDB-lite"/>
    </source>
</evidence>
<dbReference type="PANTHER" id="PTHR24067">
    <property type="entry name" value="UBIQUITIN-CONJUGATING ENZYME E2"/>
    <property type="match status" value="1"/>
</dbReference>
<evidence type="ECO:0000256" key="2">
    <source>
        <dbReference type="ARBA" id="ARBA00022786"/>
    </source>
</evidence>
<dbReference type="OrthoDB" id="10253686at2759"/>
<evidence type="ECO:0000256" key="1">
    <source>
        <dbReference type="ARBA" id="ARBA00022679"/>
    </source>
</evidence>
<dbReference type="SMART" id="SM00212">
    <property type="entry name" value="UBCc"/>
    <property type="match status" value="1"/>
</dbReference>
<dbReference type="GO" id="GO:0016740">
    <property type="term" value="F:transferase activity"/>
    <property type="evidence" value="ECO:0007669"/>
    <property type="project" value="UniProtKB-KW"/>
</dbReference>
<comment type="similarity">
    <text evidence="4">Belongs to the ubiquitin-conjugating enzyme family.</text>
</comment>
<feature type="region of interest" description="Disordered" evidence="5">
    <location>
        <begin position="1"/>
        <end position="36"/>
    </location>
</feature>
<dbReference type="GO" id="GO:0005524">
    <property type="term" value="F:ATP binding"/>
    <property type="evidence" value="ECO:0007669"/>
    <property type="project" value="UniProtKB-UniRule"/>
</dbReference>
<proteinExistence type="inferred from homology"/>
<keyword evidence="1" id="KW-0808">Transferase</keyword>
<evidence type="ECO:0000259" key="6">
    <source>
        <dbReference type="PROSITE" id="PS50127"/>
    </source>
</evidence>
<evidence type="ECO:0000256" key="3">
    <source>
        <dbReference type="PROSITE-ProRule" id="PRU10133"/>
    </source>
</evidence>
<accession>A0A6M2D6I0</accession>
<dbReference type="InterPro" id="IPR016135">
    <property type="entry name" value="UBQ-conjugating_enzyme/RWD"/>
</dbReference>
<dbReference type="AlphaFoldDB" id="A0A6M2D6I0"/>
<dbReference type="PROSITE" id="PS00183">
    <property type="entry name" value="UBC_1"/>
    <property type="match status" value="1"/>
</dbReference>
<sequence>MGSQNLEQSTPALEESSPRGSRLDSGAETSVRRSSTKRLQQELMALMTSGDRGISAFPEGENIFLWRATIEGPAGTVFEKSVYRLKLVFPDDYPYRSPLVCFETRCFHPNVDREGNICIDILQHEWSALLDVRTVLLSIQSLLGEPNVDSPLNSQAAYLWDDKEAYQRARAAFESGRGDENQWQGSCPDE</sequence>
<keyword evidence="4" id="KW-0067">ATP-binding</keyword>
<feature type="active site" description="Glycyl thioester intermediate" evidence="3">
    <location>
        <position position="118"/>
    </location>
</feature>
<feature type="compositionally biased region" description="Polar residues" evidence="5">
    <location>
        <begin position="1"/>
        <end position="11"/>
    </location>
</feature>
<evidence type="ECO:0000313" key="7">
    <source>
        <dbReference type="EMBL" id="NOV41001.1"/>
    </source>
</evidence>
<organism evidence="7">
    <name type="scientific">Rhipicephalus microplus</name>
    <name type="common">Cattle tick</name>
    <name type="synonym">Boophilus microplus</name>
    <dbReference type="NCBI Taxonomy" id="6941"/>
    <lineage>
        <taxon>Eukaryota</taxon>
        <taxon>Metazoa</taxon>
        <taxon>Ecdysozoa</taxon>
        <taxon>Arthropoda</taxon>
        <taxon>Chelicerata</taxon>
        <taxon>Arachnida</taxon>
        <taxon>Acari</taxon>
        <taxon>Parasitiformes</taxon>
        <taxon>Ixodida</taxon>
        <taxon>Ixodoidea</taxon>
        <taxon>Ixodidae</taxon>
        <taxon>Rhipicephalinae</taxon>
        <taxon>Rhipicephalus</taxon>
        <taxon>Boophilus</taxon>
    </lineage>
</organism>
<dbReference type="EMBL" id="GHWJ01008264">
    <property type="protein sequence ID" value="NOV41001.1"/>
    <property type="molecule type" value="Transcribed_RNA"/>
</dbReference>
<dbReference type="CDD" id="cd23791">
    <property type="entry name" value="UBCc_UBE2C"/>
    <property type="match status" value="1"/>
</dbReference>
<dbReference type="Gene3D" id="3.10.110.10">
    <property type="entry name" value="Ubiquitin Conjugating Enzyme"/>
    <property type="match status" value="1"/>
</dbReference>
<dbReference type="SUPFAM" id="SSF54495">
    <property type="entry name" value="UBC-like"/>
    <property type="match status" value="1"/>
</dbReference>
<evidence type="ECO:0000256" key="4">
    <source>
        <dbReference type="RuleBase" id="RU362109"/>
    </source>
</evidence>
<keyword evidence="4" id="KW-0547">Nucleotide-binding</keyword>
<keyword evidence="7" id="KW-0436">Ligase</keyword>
<dbReference type="GO" id="GO:0016874">
    <property type="term" value="F:ligase activity"/>
    <property type="evidence" value="ECO:0007669"/>
    <property type="project" value="UniProtKB-KW"/>
</dbReference>
<reference evidence="7" key="1">
    <citation type="submission" date="2019-09" db="EMBL/GenBank/DDBJ databases">
        <title>Organ-specific transcriptomic study of the physiology of the cattle tick, Rhipicephalus microplus.</title>
        <authorList>
            <person name="Tirloni L."/>
            <person name="Braz G."/>
            <person name="Gandara A.C.P."/>
            <person name="Sabadin G.A."/>
            <person name="da Silva R.M."/>
            <person name="Guizzo M.G."/>
            <person name="Machado J.A."/>
            <person name="Costa E.P."/>
            <person name="Gomes H.F."/>
            <person name="Moraes J."/>
            <person name="Mota M.B.S."/>
            <person name="Mesquita R.D."/>
            <person name="Alvarenga P.H."/>
            <person name="Alves F."/>
            <person name="Seixas A."/>
            <person name="da Fonseca R.N."/>
            <person name="Fogaca A."/>
            <person name="Logullo C."/>
            <person name="Tanaka A."/>
            <person name="Daffre S."/>
            <person name="Termignoni C."/>
            <person name="Vaz I.S.Jr."/>
            <person name="Oliveira P.L."/>
            <person name="Ribeiro J.M."/>
        </authorList>
    </citation>
    <scope>NUCLEOTIDE SEQUENCE</scope>
    <source>
        <strain evidence="7">Porto Alegre</strain>
    </source>
</reference>
<dbReference type="Pfam" id="PF00179">
    <property type="entry name" value="UQ_con"/>
    <property type="match status" value="1"/>
</dbReference>